<keyword evidence="4" id="KW-1185">Reference proteome</keyword>
<evidence type="ECO:0000256" key="1">
    <source>
        <dbReference type="ARBA" id="ARBA00005474"/>
    </source>
</evidence>
<dbReference type="PROSITE" id="PS50891">
    <property type="entry name" value="LOB"/>
    <property type="match status" value="1"/>
</dbReference>
<evidence type="ECO:0000313" key="3">
    <source>
        <dbReference type="EMBL" id="KZV49155.1"/>
    </source>
</evidence>
<dbReference type="PANTHER" id="PTHR31301">
    <property type="entry name" value="LOB DOMAIN-CONTAINING PROTEIN 4-RELATED"/>
    <property type="match status" value="1"/>
</dbReference>
<evidence type="ECO:0000259" key="2">
    <source>
        <dbReference type="PROSITE" id="PS50891"/>
    </source>
</evidence>
<proteinExistence type="inferred from homology"/>
<feature type="domain" description="LOB" evidence="2">
    <location>
        <begin position="9"/>
        <end position="111"/>
    </location>
</feature>
<sequence length="267" mass="30144">MTVKGGTTPACAACKYQRRKCIPSCPLAPYFPANQSKLFRNVHRLFGVSNVTKTLRSLESEDQRDDAMKSIIYEAEMRDRFPVYGCSVIICQLRFQLQQAMSELSAVSSQLMAYKDHASNNQMDPYNWPAGGICSSIDVPQLSGNEMVSFADNQFFLNENHDFCLESIENMTRPLMGLNIYPDLVSGNNFAPFHAQTDEFDYKQEREVADQNYQGLQFDDRQSYIETKDACESSSDSSVKDSMPCMHQVPHSELKDAAAGFSLTAYY</sequence>
<accession>A0A2Z7CRZ6</accession>
<protein>
    <submittedName>
        <fullName evidence="3">LOB domain-containing protein 27-like</fullName>
    </submittedName>
</protein>
<reference evidence="3 4" key="1">
    <citation type="journal article" date="2015" name="Proc. Natl. Acad. Sci. U.S.A.">
        <title>The resurrection genome of Boea hygrometrica: A blueprint for survival of dehydration.</title>
        <authorList>
            <person name="Xiao L."/>
            <person name="Yang G."/>
            <person name="Zhang L."/>
            <person name="Yang X."/>
            <person name="Zhao S."/>
            <person name="Ji Z."/>
            <person name="Zhou Q."/>
            <person name="Hu M."/>
            <person name="Wang Y."/>
            <person name="Chen M."/>
            <person name="Xu Y."/>
            <person name="Jin H."/>
            <person name="Xiao X."/>
            <person name="Hu G."/>
            <person name="Bao F."/>
            <person name="Hu Y."/>
            <person name="Wan P."/>
            <person name="Li L."/>
            <person name="Deng X."/>
            <person name="Kuang T."/>
            <person name="Xiang C."/>
            <person name="Zhu J.K."/>
            <person name="Oliver M.J."/>
            <person name="He Y."/>
        </authorList>
    </citation>
    <scope>NUCLEOTIDE SEQUENCE [LARGE SCALE GENOMIC DNA]</scope>
    <source>
        <strain evidence="4">cv. XS01</strain>
    </source>
</reference>
<name>A0A2Z7CRZ6_9LAMI</name>
<dbReference type="Proteomes" id="UP000250235">
    <property type="component" value="Unassembled WGS sequence"/>
</dbReference>
<dbReference type="Pfam" id="PF03195">
    <property type="entry name" value="LOB"/>
    <property type="match status" value="1"/>
</dbReference>
<dbReference type="OrthoDB" id="1893065at2759"/>
<dbReference type="InterPro" id="IPR004883">
    <property type="entry name" value="LOB"/>
</dbReference>
<evidence type="ECO:0000313" key="4">
    <source>
        <dbReference type="Proteomes" id="UP000250235"/>
    </source>
</evidence>
<dbReference type="EMBL" id="KQ993317">
    <property type="protein sequence ID" value="KZV49155.1"/>
    <property type="molecule type" value="Genomic_DNA"/>
</dbReference>
<comment type="similarity">
    <text evidence="1">Belongs to the LOB domain-containing protein family.</text>
</comment>
<organism evidence="3 4">
    <name type="scientific">Dorcoceras hygrometricum</name>
    <dbReference type="NCBI Taxonomy" id="472368"/>
    <lineage>
        <taxon>Eukaryota</taxon>
        <taxon>Viridiplantae</taxon>
        <taxon>Streptophyta</taxon>
        <taxon>Embryophyta</taxon>
        <taxon>Tracheophyta</taxon>
        <taxon>Spermatophyta</taxon>
        <taxon>Magnoliopsida</taxon>
        <taxon>eudicotyledons</taxon>
        <taxon>Gunneridae</taxon>
        <taxon>Pentapetalae</taxon>
        <taxon>asterids</taxon>
        <taxon>lamiids</taxon>
        <taxon>Lamiales</taxon>
        <taxon>Gesneriaceae</taxon>
        <taxon>Didymocarpoideae</taxon>
        <taxon>Trichosporeae</taxon>
        <taxon>Loxocarpinae</taxon>
        <taxon>Dorcoceras</taxon>
    </lineage>
</organism>
<dbReference type="PANTHER" id="PTHR31301:SF21">
    <property type="entry name" value="LOB DOMAIN-CONTAINING PROTEIN 27-RELATED"/>
    <property type="match status" value="1"/>
</dbReference>
<dbReference type="AlphaFoldDB" id="A0A2Z7CRZ6"/>
<gene>
    <name evidence="3" type="ORF">F511_42937</name>
</gene>